<proteinExistence type="predicted"/>
<sequence length="124" mass="14044">MNKYGQTALKAVQNYKSSYSITEIYARAAKEIFETKSSQEKGCPKGTFLGLCEAGLVKGVPKGEYTRSVKNKEYALQAIEILKWADNKTYTPKELWTELNLGDKRSNSQMDVVLALWENELIIK</sequence>
<keyword evidence="2" id="KW-1185">Reference proteome</keyword>
<dbReference type="EMBL" id="LVWE01000010">
    <property type="protein sequence ID" value="OAD45917.1"/>
    <property type="molecule type" value="Genomic_DNA"/>
</dbReference>
<dbReference type="AlphaFoldDB" id="A0A176TDD2"/>
<reference evidence="1 2" key="1">
    <citation type="submission" date="2016-02" db="EMBL/GenBank/DDBJ databases">
        <title>Draft genome sequence of Polaribacter atrinae KACC17473.</title>
        <authorList>
            <person name="Shin S.-K."/>
            <person name="Yi H."/>
        </authorList>
    </citation>
    <scope>NUCLEOTIDE SEQUENCE [LARGE SCALE GENOMIC DNA]</scope>
    <source>
        <strain evidence="1 2">KACC 17473</strain>
    </source>
</reference>
<name>A0A176TDD2_9FLAO</name>
<comment type="caution">
    <text evidence="1">The sequence shown here is derived from an EMBL/GenBank/DDBJ whole genome shotgun (WGS) entry which is preliminary data.</text>
</comment>
<dbReference type="OrthoDB" id="5586840at2"/>
<dbReference type="STRING" id="1333662.LPB303_06415"/>
<gene>
    <name evidence="1" type="ORF">LPB303_06415</name>
</gene>
<dbReference type="RefSeq" id="WP_068448956.1">
    <property type="nucleotide sequence ID" value="NZ_CP150660.1"/>
</dbReference>
<dbReference type="Pfam" id="PF22399">
    <property type="entry name" value="DUF6979"/>
    <property type="match status" value="1"/>
</dbReference>
<accession>A0A176TDD2</accession>
<dbReference type="Proteomes" id="UP000076923">
    <property type="component" value="Unassembled WGS sequence"/>
</dbReference>
<dbReference type="InterPro" id="IPR053917">
    <property type="entry name" value="DUF6979"/>
</dbReference>
<organism evidence="1 2">
    <name type="scientific">Polaribacter atrinae</name>
    <dbReference type="NCBI Taxonomy" id="1333662"/>
    <lineage>
        <taxon>Bacteria</taxon>
        <taxon>Pseudomonadati</taxon>
        <taxon>Bacteroidota</taxon>
        <taxon>Flavobacteriia</taxon>
        <taxon>Flavobacteriales</taxon>
        <taxon>Flavobacteriaceae</taxon>
    </lineage>
</organism>
<evidence type="ECO:0000313" key="2">
    <source>
        <dbReference type="Proteomes" id="UP000076923"/>
    </source>
</evidence>
<evidence type="ECO:0000313" key="1">
    <source>
        <dbReference type="EMBL" id="OAD45917.1"/>
    </source>
</evidence>
<protein>
    <submittedName>
        <fullName evidence="1">Uncharacterized protein</fullName>
    </submittedName>
</protein>